<name>A0A1M5IZ63_FLAJO</name>
<dbReference type="InterPro" id="IPR053147">
    <property type="entry name" value="Hsp_HslJ-like"/>
</dbReference>
<protein>
    <submittedName>
        <fullName evidence="3">Heat shock protein HslJ</fullName>
    </submittedName>
</protein>
<sequence length="145" mass="16256">MMKKIFTLVFISSILLSCNVFKCKKTDAVSKLDGTWELNYITGPRITFDGLYPNKKPAITFNTKDNQVSGNSSCNNYTGKLVVDGNKIDFTQPMAMTKMMCLNGQQGEQTYMSTLQKITSYDITDDGKTLNLISGDIAMMRFTKK</sequence>
<evidence type="ECO:0000313" key="3">
    <source>
        <dbReference type="EMBL" id="SHG33628.1"/>
    </source>
</evidence>
<dbReference type="AlphaFoldDB" id="A0A1M5IZ63"/>
<dbReference type="InterPro" id="IPR038670">
    <property type="entry name" value="HslJ-like_sf"/>
</dbReference>
<evidence type="ECO:0000256" key="1">
    <source>
        <dbReference type="SAM" id="SignalP"/>
    </source>
</evidence>
<evidence type="ECO:0000259" key="2">
    <source>
        <dbReference type="Pfam" id="PF03724"/>
    </source>
</evidence>
<keyword evidence="3" id="KW-0346">Stress response</keyword>
<proteinExistence type="predicted"/>
<dbReference type="PROSITE" id="PS51257">
    <property type="entry name" value="PROKAR_LIPOPROTEIN"/>
    <property type="match status" value="1"/>
</dbReference>
<dbReference type="Pfam" id="PF03724">
    <property type="entry name" value="META"/>
    <property type="match status" value="1"/>
</dbReference>
<keyword evidence="1" id="KW-0732">Signal</keyword>
<reference evidence="3 4" key="1">
    <citation type="submission" date="2016-11" db="EMBL/GenBank/DDBJ databases">
        <authorList>
            <person name="Jaros S."/>
            <person name="Januszkiewicz K."/>
            <person name="Wedrychowicz H."/>
        </authorList>
    </citation>
    <scope>NUCLEOTIDE SEQUENCE [LARGE SCALE GENOMIC DNA]</scope>
    <source>
        <strain evidence="3 4">DSM 6792</strain>
    </source>
</reference>
<dbReference type="PANTHER" id="PTHR35535">
    <property type="entry name" value="HEAT SHOCK PROTEIN HSLJ"/>
    <property type="match status" value="1"/>
</dbReference>
<organism evidence="3 4">
    <name type="scientific">Flavobacterium johnsoniae</name>
    <name type="common">Cytophaga johnsonae</name>
    <dbReference type="NCBI Taxonomy" id="986"/>
    <lineage>
        <taxon>Bacteria</taxon>
        <taxon>Pseudomonadati</taxon>
        <taxon>Bacteroidota</taxon>
        <taxon>Flavobacteriia</taxon>
        <taxon>Flavobacteriales</taxon>
        <taxon>Flavobacteriaceae</taxon>
        <taxon>Flavobacterium</taxon>
    </lineage>
</organism>
<dbReference type="PANTHER" id="PTHR35535:SF1">
    <property type="entry name" value="HEAT SHOCK PROTEIN HSLJ"/>
    <property type="match status" value="1"/>
</dbReference>
<dbReference type="InterPro" id="IPR005184">
    <property type="entry name" value="DUF306_Meta_HslJ"/>
</dbReference>
<feature type="signal peptide" evidence="1">
    <location>
        <begin position="1"/>
        <end position="22"/>
    </location>
</feature>
<feature type="domain" description="DUF306" evidence="2">
    <location>
        <begin position="33"/>
        <end position="139"/>
    </location>
</feature>
<dbReference type="RefSeq" id="WP_073408581.1">
    <property type="nucleotide sequence ID" value="NZ_FQWH01000002.1"/>
</dbReference>
<dbReference type="EMBL" id="FQWH01000002">
    <property type="protein sequence ID" value="SHG33628.1"/>
    <property type="molecule type" value="Genomic_DNA"/>
</dbReference>
<dbReference type="Gene3D" id="2.40.128.270">
    <property type="match status" value="1"/>
</dbReference>
<gene>
    <name evidence="3" type="ORF">SAMN05444388_102316</name>
</gene>
<feature type="chain" id="PRO_5009911225" evidence="1">
    <location>
        <begin position="23"/>
        <end position="145"/>
    </location>
</feature>
<accession>A0A1M5IZ63</accession>
<evidence type="ECO:0000313" key="4">
    <source>
        <dbReference type="Proteomes" id="UP000184112"/>
    </source>
</evidence>
<dbReference type="Proteomes" id="UP000184112">
    <property type="component" value="Unassembled WGS sequence"/>
</dbReference>